<evidence type="ECO:0000256" key="2">
    <source>
        <dbReference type="SAM" id="MobiDB-lite"/>
    </source>
</evidence>
<accession>S3DY52</accession>
<dbReference type="PANTHER" id="PTHR21540">
    <property type="entry name" value="RING FINGER AND SWIM DOMAIN-CONTAINING PROTEIN 2"/>
    <property type="match status" value="1"/>
</dbReference>
<feature type="domain" description="RING-type" evidence="3">
    <location>
        <begin position="184"/>
        <end position="233"/>
    </location>
</feature>
<dbReference type="RefSeq" id="XP_008076146.1">
    <property type="nucleotide sequence ID" value="XM_008077955.1"/>
</dbReference>
<keyword evidence="6" id="KW-1185">Reference proteome</keyword>
<evidence type="ECO:0000313" key="5">
    <source>
        <dbReference type="EMBL" id="EPE36831.1"/>
    </source>
</evidence>
<dbReference type="PANTHER" id="PTHR21540:SF0">
    <property type="entry name" value="PHD FAMILY PROTEIN"/>
    <property type="match status" value="1"/>
</dbReference>
<feature type="domain" description="SWIM-type" evidence="4">
    <location>
        <begin position="101"/>
        <end position="133"/>
    </location>
</feature>
<dbReference type="GeneID" id="19468042"/>
<dbReference type="STRING" id="1116229.S3DY52"/>
<dbReference type="CDD" id="cd16494">
    <property type="entry name" value="RING-CH-C4HC3_ZSWM2"/>
    <property type="match status" value="1"/>
</dbReference>
<dbReference type="KEGG" id="glz:GLAREA_08994"/>
<dbReference type="Proteomes" id="UP000016922">
    <property type="component" value="Unassembled WGS sequence"/>
</dbReference>
<keyword evidence="1" id="KW-0863">Zinc-finger</keyword>
<dbReference type="GO" id="GO:0008270">
    <property type="term" value="F:zinc ion binding"/>
    <property type="evidence" value="ECO:0007669"/>
    <property type="project" value="UniProtKB-KW"/>
</dbReference>
<keyword evidence="1" id="KW-0862">Zinc</keyword>
<organism evidence="5 6">
    <name type="scientific">Glarea lozoyensis (strain ATCC 20868 / MF5171)</name>
    <dbReference type="NCBI Taxonomy" id="1116229"/>
    <lineage>
        <taxon>Eukaryota</taxon>
        <taxon>Fungi</taxon>
        <taxon>Dikarya</taxon>
        <taxon>Ascomycota</taxon>
        <taxon>Pezizomycotina</taxon>
        <taxon>Leotiomycetes</taxon>
        <taxon>Helotiales</taxon>
        <taxon>Helotiaceae</taxon>
        <taxon>Glarea</taxon>
    </lineage>
</organism>
<dbReference type="GO" id="GO:0061630">
    <property type="term" value="F:ubiquitin protein ligase activity"/>
    <property type="evidence" value="ECO:0007669"/>
    <property type="project" value="InterPro"/>
</dbReference>
<dbReference type="OrthoDB" id="2122982at2759"/>
<evidence type="ECO:0000256" key="1">
    <source>
        <dbReference type="PROSITE-ProRule" id="PRU00175"/>
    </source>
</evidence>
<dbReference type="Pfam" id="PF04434">
    <property type="entry name" value="SWIM"/>
    <property type="match status" value="1"/>
</dbReference>
<protein>
    <submittedName>
        <fullName evidence="5">RING/U-box</fullName>
    </submittedName>
</protein>
<evidence type="ECO:0000259" key="3">
    <source>
        <dbReference type="PROSITE" id="PS50089"/>
    </source>
</evidence>
<dbReference type="InterPro" id="IPR013083">
    <property type="entry name" value="Znf_RING/FYVE/PHD"/>
</dbReference>
<dbReference type="InterPro" id="IPR039903">
    <property type="entry name" value="Zswim2"/>
</dbReference>
<dbReference type="Gene3D" id="3.30.40.10">
    <property type="entry name" value="Zinc/RING finger domain, C3HC4 (zinc finger)"/>
    <property type="match status" value="1"/>
</dbReference>
<dbReference type="OMA" id="CKHIVYV"/>
<feature type="region of interest" description="Disordered" evidence="2">
    <location>
        <begin position="1"/>
        <end position="41"/>
    </location>
</feature>
<evidence type="ECO:0000259" key="4">
    <source>
        <dbReference type="PROSITE" id="PS50966"/>
    </source>
</evidence>
<evidence type="ECO:0000313" key="6">
    <source>
        <dbReference type="Proteomes" id="UP000016922"/>
    </source>
</evidence>
<keyword evidence="1" id="KW-0479">Metal-binding</keyword>
<proteinExistence type="predicted"/>
<reference evidence="5 6" key="1">
    <citation type="journal article" date="2013" name="BMC Genomics">
        <title>Genomics-driven discovery of the pneumocandin biosynthetic gene cluster in the fungus Glarea lozoyensis.</title>
        <authorList>
            <person name="Chen L."/>
            <person name="Yue Q."/>
            <person name="Zhang X."/>
            <person name="Xiang M."/>
            <person name="Wang C."/>
            <person name="Li S."/>
            <person name="Che Y."/>
            <person name="Ortiz-Lopez F.J."/>
            <person name="Bills G.F."/>
            <person name="Liu X."/>
            <person name="An Z."/>
        </authorList>
    </citation>
    <scope>NUCLEOTIDE SEQUENCE [LARGE SCALE GENOMIC DNA]</scope>
    <source>
        <strain evidence="6">ATCC 20868 / MF5171</strain>
    </source>
</reference>
<dbReference type="PROSITE" id="PS50089">
    <property type="entry name" value="ZF_RING_2"/>
    <property type="match status" value="1"/>
</dbReference>
<sequence length="298" mass="33705">MTQGSSSGEPTKKRKARDNGADDESNEKPDSKSTTKKKKTEILEEKRLKRYRAKAPSSYLERLSRVKSQRMFLIDRHKITSVDGVDEKEVFDIAGTTGNIYQVTISRIPTCSCPDYLNGNQCKHIIYVLVNILKAREDLSFQLAFLTEELAEMFANAPETPQSYDGAHDATDTGGRRKPIEGDCPVCVMEFEESDRSEDIIWCKAACGNNIHRHCFEQWARSKPGAPKCVYCRTVWKGDEDSLKRIAKGAGKVGAEGYINVASELGLSAERDMSSYHQHWVDREFGRRQYGGYGYDQY</sequence>
<name>S3DY52_GLAL2</name>
<dbReference type="EMBL" id="KE145352">
    <property type="protein sequence ID" value="EPE36831.1"/>
    <property type="molecule type" value="Genomic_DNA"/>
</dbReference>
<dbReference type="Pfam" id="PF13639">
    <property type="entry name" value="zf-RING_2"/>
    <property type="match status" value="1"/>
</dbReference>
<gene>
    <name evidence="5" type="ORF">GLAREA_08994</name>
</gene>
<dbReference type="PROSITE" id="PS50966">
    <property type="entry name" value="ZF_SWIM"/>
    <property type="match status" value="1"/>
</dbReference>
<dbReference type="InterPro" id="IPR001841">
    <property type="entry name" value="Znf_RING"/>
</dbReference>
<dbReference type="HOGENOM" id="CLU_037984_2_0_1"/>
<dbReference type="AlphaFoldDB" id="S3DY52"/>
<dbReference type="SUPFAM" id="SSF57850">
    <property type="entry name" value="RING/U-box"/>
    <property type="match status" value="1"/>
</dbReference>
<dbReference type="eggNOG" id="ENOG502RZA9">
    <property type="taxonomic scope" value="Eukaryota"/>
</dbReference>
<dbReference type="InterPro" id="IPR007527">
    <property type="entry name" value="Znf_SWIM"/>
</dbReference>